<dbReference type="PROSITE" id="PS50093">
    <property type="entry name" value="PKD"/>
    <property type="match status" value="1"/>
</dbReference>
<feature type="chain" id="PRO_5047439694" description="PKD domain-containing protein" evidence="2">
    <location>
        <begin position="21"/>
        <end position="371"/>
    </location>
</feature>
<keyword evidence="5" id="KW-1185">Reference proteome</keyword>
<reference evidence="4" key="1">
    <citation type="journal article" date="2023" name="Antonie Van Leeuwenhoek">
        <title>Mesoterricola silvestris gen. nov., sp. nov., Mesoterricola sediminis sp. nov., Geothrix oryzae sp. nov., Geothrix edaphica sp. nov., Geothrix rubra sp. nov., and Geothrix limicola sp. nov., six novel members of Acidobacteriota isolated from soils.</title>
        <authorList>
            <person name="Itoh H."/>
            <person name="Sugisawa Y."/>
            <person name="Mise K."/>
            <person name="Xu Z."/>
            <person name="Kuniyasu M."/>
            <person name="Ushijima N."/>
            <person name="Kawano K."/>
            <person name="Kobayashi E."/>
            <person name="Shiratori Y."/>
            <person name="Masuda Y."/>
            <person name="Senoo K."/>
        </authorList>
    </citation>
    <scope>NUCLEOTIDE SEQUENCE</scope>
    <source>
        <strain evidence="4">Red802</strain>
    </source>
</reference>
<evidence type="ECO:0000256" key="1">
    <source>
        <dbReference type="SAM" id="MobiDB-lite"/>
    </source>
</evidence>
<evidence type="ECO:0000313" key="4">
    <source>
        <dbReference type="EMBL" id="GLH66221.1"/>
    </source>
</evidence>
<dbReference type="EMBL" id="BSDC01000001">
    <property type="protein sequence ID" value="GLH66221.1"/>
    <property type="molecule type" value="Genomic_DNA"/>
</dbReference>
<organism evidence="4 5">
    <name type="scientific">Geothrix edaphica</name>
    <dbReference type="NCBI Taxonomy" id="2927976"/>
    <lineage>
        <taxon>Bacteria</taxon>
        <taxon>Pseudomonadati</taxon>
        <taxon>Acidobacteriota</taxon>
        <taxon>Holophagae</taxon>
        <taxon>Holophagales</taxon>
        <taxon>Holophagaceae</taxon>
        <taxon>Geothrix</taxon>
    </lineage>
</organism>
<dbReference type="Proteomes" id="UP001165044">
    <property type="component" value="Unassembled WGS sequence"/>
</dbReference>
<sequence length="371" mass="39172">MRNLLITLALLGTLALGAQGTGTLSVTPGIPVTGVPTTFLLSASPAPVGAVVWDFGDGTSLSGGSVATHVYARSGPYLVQAVYPVVVGQVFQTAQLPLRVADRFGPAAPFSISMLRLRWEDGRVDTTVEQGFSPLAAFADVKFEGTGLLQAQWVVDDIPLGTFTASLAFAGAVTLDSSRMIPLPTTAYGEHLVTLRILSPVVPFESPRIRYFVKLGGEEAPQVDEVAPSAVRPGEETELRIRGRRLAPGMAVSFGKDIALVAPLRFPEPGWAIARVFVAPTAHPGFREAQAFSKAGRSRGPARLEVLPRPRQTASAGPVPPAPLLAFLWSEGDGVAKPSLLRALTAAFFPPEEGYSAGEAPNLFQRPSGEE</sequence>
<dbReference type="SUPFAM" id="SSF49299">
    <property type="entry name" value="PKD domain"/>
    <property type="match status" value="1"/>
</dbReference>
<dbReference type="RefSeq" id="WP_285606299.1">
    <property type="nucleotide sequence ID" value="NZ_BSDC01000001.1"/>
</dbReference>
<dbReference type="InterPro" id="IPR035986">
    <property type="entry name" value="PKD_dom_sf"/>
</dbReference>
<keyword evidence="2" id="KW-0732">Signal</keyword>
<proteinExistence type="predicted"/>
<dbReference type="InterPro" id="IPR013783">
    <property type="entry name" value="Ig-like_fold"/>
</dbReference>
<dbReference type="InterPro" id="IPR000601">
    <property type="entry name" value="PKD_dom"/>
</dbReference>
<feature type="region of interest" description="Disordered" evidence="1">
    <location>
        <begin position="352"/>
        <end position="371"/>
    </location>
</feature>
<dbReference type="Pfam" id="PF18911">
    <property type="entry name" value="PKD_4"/>
    <property type="match status" value="1"/>
</dbReference>
<feature type="domain" description="PKD" evidence="3">
    <location>
        <begin position="38"/>
        <end position="80"/>
    </location>
</feature>
<evidence type="ECO:0000256" key="2">
    <source>
        <dbReference type="SAM" id="SignalP"/>
    </source>
</evidence>
<dbReference type="Gene3D" id="2.60.40.10">
    <property type="entry name" value="Immunoglobulins"/>
    <property type="match status" value="2"/>
</dbReference>
<gene>
    <name evidence="4" type="ORF">GETHED_05850</name>
</gene>
<protein>
    <recommendedName>
        <fullName evidence="3">PKD domain-containing protein</fullName>
    </recommendedName>
</protein>
<accession>A0ABQ5PVY7</accession>
<name>A0ABQ5PVY7_9BACT</name>
<feature type="signal peptide" evidence="2">
    <location>
        <begin position="1"/>
        <end position="20"/>
    </location>
</feature>
<evidence type="ECO:0000313" key="5">
    <source>
        <dbReference type="Proteomes" id="UP001165044"/>
    </source>
</evidence>
<dbReference type="CDD" id="cd00146">
    <property type="entry name" value="PKD"/>
    <property type="match status" value="1"/>
</dbReference>
<evidence type="ECO:0000259" key="3">
    <source>
        <dbReference type="PROSITE" id="PS50093"/>
    </source>
</evidence>
<comment type="caution">
    <text evidence="4">The sequence shown here is derived from an EMBL/GenBank/DDBJ whole genome shotgun (WGS) entry which is preliminary data.</text>
</comment>